<dbReference type="EMBL" id="JAZGQK010000005">
    <property type="protein sequence ID" value="MEE6258109.1"/>
    <property type="molecule type" value="Genomic_DNA"/>
</dbReference>
<organism evidence="4 5">
    <name type="scientific">Plantactinospora sonchi</name>
    <dbReference type="NCBI Taxonomy" id="1544735"/>
    <lineage>
        <taxon>Bacteria</taxon>
        <taxon>Bacillati</taxon>
        <taxon>Actinomycetota</taxon>
        <taxon>Actinomycetes</taxon>
        <taxon>Micromonosporales</taxon>
        <taxon>Micromonosporaceae</taxon>
        <taxon>Plantactinospora</taxon>
    </lineage>
</organism>
<sequence length="132" mass="13692">MVDEIGHGTTAVRPDGPVEWTTRGKLMKARVRSRVAAAATLVAAAAVTLVGFGGNSSAAPAPGLPAYGITADGRLMLAFNTATPEQNDWVRAVTGLSGDNALVGIDLRPQDGKLYGSETRAASTRSEFRARP</sequence>
<keyword evidence="5" id="KW-1185">Reference proteome</keyword>
<evidence type="ECO:0000256" key="2">
    <source>
        <dbReference type="SAM" id="Phobius"/>
    </source>
</evidence>
<keyword evidence="2" id="KW-1133">Transmembrane helix</keyword>
<proteinExistence type="predicted"/>
<dbReference type="Pfam" id="PF14339">
    <property type="entry name" value="DUF4394"/>
    <property type="match status" value="1"/>
</dbReference>
<protein>
    <submittedName>
        <fullName evidence="4">DUF4394 domain-containing protein</fullName>
    </submittedName>
</protein>
<reference evidence="4 5" key="1">
    <citation type="submission" date="2024-01" db="EMBL/GenBank/DDBJ databases">
        <title>Genome insights into Plantactinospora sonchi sp. nov.</title>
        <authorList>
            <person name="Wang L."/>
        </authorList>
    </citation>
    <scope>NUCLEOTIDE SEQUENCE [LARGE SCALE GENOMIC DNA]</scope>
    <source>
        <strain evidence="4 5">NEAU-QY2</strain>
    </source>
</reference>
<feature type="region of interest" description="Disordered" evidence="1">
    <location>
        <begin position="110"/>
        <end position="132"/>
    </location>
</feature>
<comment type="caution">
    <text evidence="4">The sequence shown here is derived from an EMBL/GenBank/DDBJ whole genome shotgun (WGS) entry which is preliminary data.</text>
</comment>
<name>A0ABU7RNU2_9ACTN</name>
<keyword evidence="2" id="KW-0472">Membrane</keyword>
<feature type="transmembrane region" description="Helical" evidence="2">
    <location>
        <begin position="35"/>
        <end position="54"/>
    </location>
</feature>
<gene>
    <name evidence="4" type="ORF">V1633_06330</name>
</gene>
<evidence type="ECO:0000256" key="1">
    <source>
        <dbReference type="SAM" id="MobiDB-lite"/>
    </source>
</evidence>
<dbReference type="Proteomes" id="UP001332243">
    <property type="component" value="Unassembled WGS sequence"/>
</dbReference>
<evidence type="ECO:0000313" key="4">
    <source>
        <dbReference type="EMBL" id="MEE6258109.1"/>
    </source>
</evidence>
<feature type="domain" description="DUF4394" evidence="3">
    <location>
        <begin position="76"/>
        <end position="117"/>
    </location>
</feature>
<evidence type="ECO:0000313" key="5">
    <source>
        <dbReference type="Proteomes" id="UP001332243"/>
    </source>
</evidence>
<keyword evidence="2" id="KW-0812">Transmembrane</keyword>
<accession>A0ABU7RNU2</accession>
<evidence type="ECO:0000259" key="3">
    <source>
        <dbReference type="Pfam" id="PF14339"/>
    </source>
</evidence>
<dbReference type="InterPro" id="IPR025507">
    <property type="entry name" value="DUF4394"/>
</dbReference>